<dbReference type="Proteomes" id="UP000294854">
    <property type="component" value="Unassembled WGS sequence"/>
</dbReference>
<reference evidence="2 3" key="1">
    <citation type="journal article" date="2019" name="Appl. Microbiol. Biotechnol.">
        <title>Uncovering carbohydrate metabolism through a genotype-phenotype association study of 56 lactic acid bacteria genomes.</title>
        <authorList>
            <person name="Buron-Moles G."/>
            <person name="Chailyan A."/>
            <person name="Dolejs I."/>
            <person name="Forster J."/>
            <person name="Miks M.H."/>
        </authorList>
    </citation>
    <scope>NUCLEOTIDE SEQUENCE [LARGE SCALE GENOMIC DNA]</scope>
    <source>
        <strain evidence="2 3">ATCC 49373</strain>
    </source>
</reference>
<keyword evidence="3" id="KW-1185">Reference proteome</keyword>
<dbReference type="STRING" id="1122149.FD44_GL000661"/>
<keyword evidence="1" id="KW-0812">Transmembrane</keyword>
<comment type="caution">
    <text evidence="2">The sequence shown here is derived from an EMBL/GenBank/DDBJ whole genome shotgun (WGS) entry which is preliminary data.</text>
</comment>
<evidence type="ECO:0000313" key="3">
    <source>
        <dbReference type="Proteomes" id="UP000294854"/>
    </source>
</evidence>
<gene>
    <name evidence="2" type="ORF">C5L31_001672</name>
</gene>
<dbReference type="OrthoDB" id="2298693at2"/>
<organism evidence="2 3">
    <name type="scientific">Secundilactobacillus malefermentans</name>
    <dbReference type="NCBI Taxonomy" id="176292"/>
    <lineage>
        <taxon>Bacteria</taxon>
        <taxon>Bacillati</taxon>
        <taxon>Bacillota</taxon>
        <taxon>Bacilli</taxon>
        <taxon>Lactobacillales</taxon>
        <taxon>Lactobacillaceae</taxon>
        <taxon>Secundilactobacillus</taxon>
    </lineage>
</organism>
<protein>
    <recommendedName>
        <fullName evidence="4">Transposase</fullName>
    </recommendedName>
</protein>
<dbReference type="RefSeq" id="WP_010618997.1">
    <property type="nucleotide sequence ID" value="NZ_CP042371.1"/>
</dbReference>
<evidence type="ECO:0008006" key="4">
    <source>
        <dbReference type="Google" id="ProtNLM"/>
    </source>
</evidence>
<dbReference type="AlphaFoldDB" id="A0A4R5NQ43"/>
<sequence length="81" mass="9606">MSRKLPEMDPKKLFEFEKMMREKHLDFVKENPWIVPPVVALTTIPVAIAAVGFFHNRSLKKKLKIEREKTKQMELEVKLNQ</sequence>
<keyword evidence="1" id="KW-1133">Transmembrane helix</keyword>
<accession>A0A4R5NQ43</accession>
<name>A0A4R5NQ43_9LACO</name>
<dbReference type="EMBL" id="PUFO01000034">
    <property type="protein sequence ID" value="TDG78646.1"/>
    <property type="molecule type" value="Genomic_DNA"/>
</dbReference>
<keyword evidence="1" id="KW-0472">Membrane</keyword>
<proteinExistence type="predicted"/>
<evidence type="ECO:0000256" key="1">
    <source>
        <dbReference type="SAM" id="Phobius"/>
    </source>
</evidence>
<feature type="transmembrane region" description="Helical" evidence="1">
    <location>
        <begin position="33"/>
        <end position="54"/>
    </location>
</feature>
<evidence type="ECO:0000313" key="2">
    <source>
        <dbReference type="EMBL" id="TDG78646.1"/>
    </source>
</evidence>